<dbReference type="Proteomes" id="UP000051861">
    <property type="component" value="Unassembled WGS sequence"/>
</dbReference>
<gene>
    <name evidence="6" type="ORF">AMJ44_05025</name>
</gene>
<dbReference type="Gene3D" id="3.40.50.300">
    <property type="entry name" value="P-loop containing nucleotide triphosphate hydrolases"/>
    <property type="match status" value="1"/>
</dbReference>
<feature type="domain" description="ABC transporter" evidence="5">
    <location>
        <begin position="12"/>
        <end position="247"/>
    </location>
</feature>
<dbReference type="FunFam" id="3.40.50.300:FF:000134">
    <property type="entry name" value="Iron-enterobactin ABC transporter ATP-binding protein"/>
    <property type="match status" value="1"/>
</dbReference>
<evidence type="ECO:0000256" key="4">
    <source>
        <dbReference type="ARBA" id="ARBA00022840"/>
    </source>
</evidence>
<dbReference type="InterPro" id="IPR017871">
    <property type="entry name" value="ABC_transporter-like_CS"/>
</dbReference>
<evidence type="ECO:0000256" key="1">
    <source>
        <dbReference type="ARBA" id="ARBA00005417"/>
    </source>
</evidence>
<dbReference type="EMBL" id="LIZX01000035">
    <property type="protein sequence ID" value="KPJ68965.1"/>
    <property type="molecule type" value="Genomic_DNA"/>
</dbReference>
<proteinExistence type="inferred from homology"/>
<sequence>MDSSANEPKELIIVQNISFSYGYTDVLTDVTFSINSGDFLAVIGPNGSGKTTLIKIILGLLKPNQGGIRIMGKPLDEFTDWSSLGYVPQKATHIDPFFPVSVKEVVHMGLLSSRKFPRFSKKEEELSAHRALTHVGMERFKNWRIGNLSGGQQQRVFIARAIVNQPDILFLDEPTTGVDAETQEHFYDMLDKLNKKEGITIVLITHDYGVVNKHVTQVACLNQRLVYHGSHEEFCRSEAFKEILAEGHHMISHRH</sequence>
<keyword evidence="2" id="KW-0813">Transport</keyword>
<evidence type="ECO:0000256" key="3">
    <source>
        <dbReference type="ARBA" id="ARBA00022741"/>
    </source>
</evidence>
<comment type="similarity">
    <text evidence="1">Belongs to the ABC transporter superfamily.</text>
</comment>
<dbReference type="SUPFAM" id="SSF52540">
    <property type="entry name" value="P-loop containing nucleoside triphosphate hydrolases"/>
    <property type="match status" value="1"/>
</dbReference>
<dbReference type="InterPro" id="IPR003439">
    <property type="entry name" value="ABC_transporter-like_ATP-bd"/>
</dbReference>
<protein>
    <submittedName>
        <fullName evidence="6">Zinc ABC transporter ATP-binding protein</fullName>
    </submittedName>
</protein>
<dbReference type="PANTHER" id="PTHR42734">
    <property type="entry name" value="METAL TRANSPORT SYSTEM ATP-BINDING PROTEIN TM_0124-RELATED"/>
    <property type="match status" value="1"/>
</dbReference>
<dbReference type="PANTHER" id="PTHR42734:SF17">
    <property type="entry name" value="METAL TRANSPORT SYSTEM ATP-BINDING PROTEIN TM_0124-RELATED"/>
    <property type="match status" value="1"/>
</dbReference>
<dbReference type="PROSITE" id="PS00211">
    <property type="entry name" value="ABC_TRANSPORTER_1"/>
    <property type="match status" value="1"/>
</dbReference>
<dbReference type="GO" id="GO:0005524">
    <property type="term" value="F:ATP binding"/>
    <property type="evidence" value="ECO:0007669"/>
    <property type="project" value="UniProtKB-KW"/>
</dbReference>
<reference evidence="6 7" key="1">
    <citation type="journal article" date="2015" name="Microbiome">
        <title>Genomic resolution of linkages in carbon, nitrogen, and sulfur cycling among widespread estuary sediment bacteria.</title>
        <authorList>
            <person name="Baker B.J."/>
            <person name="Lazar C.S."/>
            <person name="Teske A.P."/>
            <person name="Dick G.J."/>
        </authorList>
    </citation>
    <scope>NUCLEOTIDE SEQUENCE [LARGE SCALE GENOMIC DNA]</scope>
    <source>
        <strain evidence="6">DG_54_3</strain>
    </source>
</reference>
<organism evidence="6 7">
    <name type="scientific">candidate division WOR-1 bacterium DG_54_3</name>
    <dbReference type="NCBI Taxonomy" id="1703775"/>
    <lineage>
        <taxon>Bacteria</taxon>
        <taxon>Bacillati</taxon>
        <taxon>Saganbacteria</taxon>
    </lineage>
</organism>
<dbReference type="GO" id="GO:0016887">
    <property type="term" value="F:ATP hydrolysis activity"/>
    <property type="evidence" value="ECO:0007669"/>
    <property type="project" value="InterPro"/>
</dbReference>
<keyword evidence="4 6" id="KW-0067">ATP-binding</keyword>
<dbReference type="Pfam" id="PF00005">
    <property type="entry name" value="ABC_tran"/>
    <property type="match status" value="1"/>
</dbReference>
<comment type="caution">
    <text evidence="6">The sequence shown here is derived from an EMBL/GenBank/DDBJ whole genome shotgun (WGS) entry which is preliminary data.</text>
</comment>
<dbReference type="CDD" id="cd03235">
    <property type="entry name" value="ABC_Metallic_Cations"/>
    <property type="match status" value="1"/>
</dbReference>
<dbReference type="InterPro" id="IPR027417">
    <property type="entry name" value="P-loop_NTPase"/>
</dbReference>
<dbReference type="SMART" id="SM00382">
    <property type="entry name" value="AAA"/>
    <property type="match status" value="1"/>
</dbReference>
<accession>A0A0S7Y2I7</accession>
<keyword evidence="3" id="KW-0547">Nucleotide-binding</keyword>
<dbReference type="PROSITE" id="PS50893">
    <property type="entry name" value="ABC_TRANSPORTER_2"/>
    <property type="match status" value="1"/>
</dbReference>
<dbReference type="InterPro" id="IPR050153">
    <property type="entry name" value="Metal_Ion_Import_ABC"/>
</dbReference>
<evidence type="ECO:0000313" key="6">
    <source>
        <dbReference type="EMBL" id="KPJ68965.1"/>
    </source>
</evidence>
<name>A0A0S7Y2I7_UNCSA</name>
<dbReference type="InterPro" id="IPR003593">
    <property type="entry name" value="AAA+_ATPase"/>
</dbReference>
<dbReference type="AlphaFoldDB" id="A0A0S7Y2I7"/>
<evidence type="ECO:0000256" key="2">
    <source>
        <dbReference type="ARBA" id="ARBA00022448"/>
    </source>
</evidence>
<evidence type="ECO:0000313" key="7">
    <source>
        <dbReference type="Proteomes" id="UP000051861"/>
    </source>
</evidence>
<evidence type="ECO:0000259" key="5">
    <source>
        <dbReference type="PROSITE" id="PS50893"/>
    </source>
</evidence>